<dbReference type="PANTHER" id="PTHR12558">
    <property type="entry name" value="CELL DIVISION CYCLE 16,23,27"/>
    <property type="match status" value="1"/>
</dbReference>
<evidence type="ECO:0000313" key="3">
    <source>
        <dbReference type="Proteomes" id="UP000464178"/>
    </source>
</evidence>
<dbReference type="InterPro" id="IPR019734">
    <property type="entry name" value="TPR_rpt"/>
</dbReference>
<dbReference type="InterPro" id="IPR011990">
    <property type="entry name" value="TPR-like_helical_dom_sf"/>
</dbReference>
<gene>
    <name evidence="2" type="ORF">SOIL9_13810</name>
</gene>
<accession>A0A6P2D5I6</accession>
<dbReference type="EMBL" id="LR593886">
    <property type="protein sequence ID" value="VTR96333.1"/>
    <property type="molecule type" value="Genomic_DNA"/>
</dbReference>
<dbReference type="Pfam" id="PF13432">
    <property type="entry name" value="TPR_16"/>
    <property type="match status" value="1"/>
</dbReference>
<keyword evidence="1" id="KW-0802">TPR repeat</keyword>
<dbReference type="Proteomes" id="UP000464178">
    <property type="component" value="Chromosome"/>
</dbReference>
<name>A0A6P2D5I6_9BACT</name>
<proteinExistence type="predicted"/>
<keyword evidence="3" id="KW-1185">Reference proteome</keyword>
<feature type="repeat" description="TPR" evidence="1">
    <location>
        <begin position="268"/>
        <end position="301"/>
    </location>
</feature>
<dbReference type="PANTHER" id="PTHR12558:SF13">
    <property type="entry name" value="CELL DIVISION CYCLE PROTEIN 27 HOMOLOG"/>
    <property type="match status" value="1"/>
</dbReference>
<dbReference type="Gene3D" id="1.25.40.10">
    <property type="entry name" value="Tetratricopeptide repeat domain"/>
    <property type="match status" value="3"/>
</dbReference>
<dbReference type="SUPFAM" id="SSF48452">
    <property type="entry name" value="TPR-like"/>
    <property type="match status" value="5"/>
</dbReference>
<sequence>MRDKNWKGAIETLDAAEKAGLDSPALRLARARLWVETKDEKLTEKFESLANASNKFTPEQQRILLRSLAEMAPAPLNNQLWDRLAALRPSDLNVQLTRFDLALSAGDEDKITNALRAIRKVNGETDSTARLCQAIYLIWRAQHKKDTAGLDEAAALLTNLERERNEWARVAYAQALIHDLRGHHDSALAKYRQAFKYGETSPDAIRRLLELLRGNNNLDEIASVLQKVALPENVTSQRIAAEAALHAGDMARAIELADRAVLANSTNPADYIWQGQIYFGAGSHHKAEAALRKATALRPESPDGWLPLIQYFVLTKGAGEAEKTLDEAQGKVAPPERSLFLGSAYALLGKEDKAREAYARARAERSEHPGTVRAEAVFLYQHPKLDLDRKNADAIEAFRRLLTLPAASADDRDYARQMIAICFASSPDYAVSRQALSELGLLQGDQLRPLTGTESPAEIRTRVLALAFQRDRESRLAAIDLIEKSGSVPTSDDQFLLAQLYRSVGKDRKVREVMSNLLVKNNRVTRYIQFYAGWLLQIGDHRAAEEWVNRLAELQPESLVTAELRARLAVARGNSNAARSIIVPRASGPDAPVLVIARVCESLKLYEDAEQLFQRVVEKTKEKQPDAPLLLAAFYGRRGQTAAALRICDEVRKKAPILMVAKVAVEALYDNSAPSRADTEHVAAWLSDAITGASGTTKAILVQLLASVRNLQGDYASAMKLYADAISVNDRDALALNNLAFLVSAKDGDHRRALDLIERAKKARGPIMDILDTEALIRIEKGDFEPAQKLLDVVAAEAPSGTAFYHLARVELALGHKVEAKSAWQRAQDLGIKLADLHPLERPEFARVSALLK</sequence>
<dbReference type="Pfam" id="PF13181">
    <property type="entry name" value="TPR_8"/>
    <property type="match status" value="1"/>
</dbReference>
<evidence type="ECO:0000313" key="2">
    <source>
        <dbReference type="EMBL" id="VTR96333.1"/>
    </source>
</evidence>
<evidence type="ECO:0008006" key="4">
    <source>
        <dbReference type="Google" id="ProtNLM"/>
    </source>
</evidence>
<evidence type="ECO:0000256" key="1">
    <source>
        <dbReference type="PROSITE-ProRule" id="PRU00339"/>
    </source>
</evidence>
<reference evidence="2 3" key="1">
    <citation type="submission" date="2019-05" db="EMBL/GenBank/DDBJ databases">
        <authorList>
            <consortium name="Science for Life Laboratories"/>
        </authorList>
    </citation>
    <scope>NUCLEOTIDE SEQUENCE [LARGE SCALE GENOMIC DNA]</scope>
    <source>
        <strain evidence="2">Soil9</strain>
    </source>
</reference>
<dbReference type="KEGG" id="gms:SOIL9_13810"/>
<dbReference type="PROSITE" id="PS50005">
    <property type="entry name" value="TPR"/>
    <property type="match status" value="1"/>
</dbReference>
<dbReference type="AlphaFoldDB" id="A0A6P2D5I6"/>
<dbReference type="SMART" id="SM00028">
    <property type="entry name" value="TPR"/>
    <property type="match status" value="7"/>
</dbReference>
<organism evidence="2 3">
    <name type="scientific">Gemmata massiliana</name>
    <dbReference type="NCBI Taxonomy" id="1210884"/>
    <lineage>
        <taxon>Bacteria</taxon>
        <taxon>Pseudomonadati</taxon>
        <taxon>Planctomycetota</taxon>
        <taxon>Planctomycetia</taxon>
        <taxon>Gemmatales</taxon>
        <taxon>Gemmataceae</taxon>
        <taxon>Gemmata</taxon>
    </lineage>
</organism>
<protein>
    <recommendedName>
        <fullName evidence="4">Tetratricopeptide repeat protein</fullName>
    </recommendedName>
</protein>